<dbReference type="PANTHER" id="PTHR31633">
    <property type="entry name" value="H/ACA RIBONUCLEOPROTEIN COMPLEX NON-CORE SUBUNIT NAF1"/>
    <property type="match status" value="1"/>
</dbReference>
<evidence type="ECO:0000256" key="4">
    <source>
        <dbReference type="ARBA" id="ARBA00022517"/>
    </source>
</evidence>
<dbReference type="OrthoDB" id="2555515at2759"/>
<keyword evidence="6" id="KW-0597">Phosphoprotein</keyword>
<organism evidence="11 12">
    <name type="scientific">Antrodiella citrinella</name>
    <dbReference type="NCBI Taxonomy" id="2447956"/>
    <lineage>
        <taxon>Eukaryota</taxon>
        <taxon>Fungi</taxon>
        <taxon>Dikarya</taxon>
        <taxon>Basidiomycota</taxon>
        <taxon>Agaricomycotina</taxon>
        <taxon>Agaricomycetes</taxon>
        <taxon>Polyporales</taxon>
        <taxon>Steccherinaceae</taxon>
        <taxon>Antrodiella</taxon>
    </lineage>
</organism>
<keyword evidence="8" id="KW-0539">Nucleus</keyword>
<dbReference type="InterPro" id="IPR009000">
    <property type="entry name" value="Transl_B-barrel_sf"/>
</dbReference>
<comment type="caution">
    <text evidence="11">The sequence shown here is derived from an EMBL/GenBank/DDBJ whole genome shotgun (WGS) entry which is preliminary data.</text>
</comment>
<feature type="compositionally biased region" description="Acidic residues" evidence="9">
    <location>
        <begin position="56"/>
        <end position="66"/>
    </location>
</feature>
<protein>
    <recommendedName>
        <fullName evidence="3">H/ACA ribonucleoprotein complex non-core subunit NAF1</fullName>
    </recommendedName>
</protein>
<feature type="region of interest" description="Disordered" evidence="9">
    <location>
        <begin position="1008"/>
        <end position="1069"/>
    </location>
</feature>
<feature type="compositionally biased region" description="Acidic residues" evidence="9">
    <location>
        <begin position="729"/>
        <end position="740"/>
    </location>
</feature>
<feature type="region of interest" description="Disordered" evidence="9">
    <location>
        <begin position="38"/>
        <end position="127"/>
    </location>
</feature>
<dbReference type="Pfam" id="PF15460">
    <property type="entry name" value="SAS4"/>
    <property type="match status" value="1"/>
</dbReference>
<feature type="compositionally biased region" description="Basic and acidic residues" evidence="9">
    <location>
        <begin position="746"/>
        <end position="760"/>
    </location>
</feature>
<dbReference type="SMART" id="SM01300">
    <property type="entry name" value="PEHE"/>
    <property type="match status" value="1"/>
</dbReference>
<feature type="region of interest" description="Disordered" evidence="9">
    <location>
        <begin position="880"/>
        <end position="929"/>
    </location>
</feature>
<keyword evidence="4" id="KW-0690">Ribosome biogenesis</keyword>
<dbReference type="GO" id="GO:0005732">
    <property type="term" value="C:sno(s)RNA-containing ribonucleoprotein complex"/>
    <property type="evidence" value="ECO:0007669"/>
    <property type="project" value="InterPro"/>
</dbReference>
<dbReference type="EMBL" id="SGPM01000234">
    <property type="protein sequence ID" value="THH27667.1"/>
    <property type="molecule type" value="Genomic_DNA"/>
</dbReference>
<dbReference type="GO" id="GO:0003723">
    <property type="term" value="F:RNA binding"/>
    <property type="evidence" value="ECO:0007669"/>
    <property type="project" value="UniProtKB-KW"/>
</dbReference>
<dbReference type="PANTHER" id="PTHR31633:SF1">
    <property type="entry name" value="H_ACA RIBONUCLEOPROTEIN COMPLEX NON-CORE SUBUNIT NAF1"/>
    <property type="match status" value="1"/>
</dbReference>
<feature type="compositionally biased region" description="Polar residues" evidence="9">
    <location>
        <begin position="348"/>
        <end position="359"/>
    </location>
</feature>
<dbReference type="InterPro" id="IPR038664">
    <property type="entry name" value="Gar1/Naf1_Cbf5-bd_sf"/>
</dbReference>
<keyword evidence="7" id="KW-0694">RNA-binding</keyword>
<dbReference type="SUPFAM" id="SSF50447">
    <property type="entry name" value="Translation proteins"/>
    <property type="match status" value="1"/>
</dbReference>
<proteinExistence type="inferred from homology"/>
<dbReference type="InterPro" id="IPR040309">
    <property type="entry name" value="Naf1"/>
</dbReference>
<dbReference type="InterPro" id="IPR029332">
    <property type="entry name" value="PEHE_dom"/>
</dbReference>
<keyword evidence="12" id="KW-1185">Reference proteome</keyword>
<comment type="similarity">
    <text evidence="2">Belongs to the NAF1 family.</text>
</comment>
<accession>A0A4S4MQK9</accession>
<evidence type="ECO:0000256" key="9">
    <source>
        <dbReference type="SAM" id="MobiDB-lite"/>
    </source>
</evidence>
<keyword evidence="5" id="KW-0698">rRNA processing</keyword>
<feature type="region of interest" description="Disordered" evidence="9">
    <location>
        <begin position="711"/>
        <end position="848"/>
    </location>
</feature>
<reference evidence="11 12" key="1">
    <citation type="submission" date="2019-02" db="EMBL/GenBank/DDBJ databases">
        <title>Genome sequencing of the rare red list fungi Antrodiella citrinella (Flaviporus citrinellus).</title>
        <authorList>
            <person name="Buettner E."/>
            <person name="Kellner H."/>
        </authorList>
    </citation>
    <scope>NUCLEOTIDE SEQUENCE [LARGE SCALE GENOMIC DNA]</scope>
    <source>
        <strain evidence="11 12">DSM 108506</strain>
    </source>
</reference>
<evidence type="ECO:0000256" key="8">
    <source>
        <dbReference type="ARBA" id="ARBA00023242"/>
    </source>
</evidence>
<dbReference type="GO" id="GO:0000493">
    <property type="term" value="P:box H/ACA snoRNP assembly"/>
    <property type="evidence" value="ECO:0007669"/>
    <property type="project" value="InterPro"/>
</dbReference>
<evidence type="ECO:0000313" key="11">
    <source>
        <dbReference type="EMBL" id="THH27667.1"/>
    </source>
</evidence>
<feature type="compositionally biased region" description="Low complexity" evidence="9">
    <location>
        <begin position="810"/>
        <end position="829"/>
    </location>
</feature>
<dbReference type="Gene3D" id="2.40.10.230">
    <property type="entry name" value="Probable tRNA pseudouridine synthase domain"/>
    <property type="match status" value="1"/>
</dbReference>
<evidence type="ECO:0000256" key="6">
    <source>
        <dbReference type="ARBA" id="ARBA00022553"/>
    </source>
</evidence>
<name>A0A4S4MQK9_9APHY</name>
<evidence type="ECO:0000256" key="3">
    <source>
        <dbReference type="ARBA" id="ARBA00021438"/>
    </source>
</evidence>
<dbReference type="InterPro" id="IPR029184">
    <property type="entry name" value="Sas4_dom"/>
</dbReference>
<dbReference type="Pfam" id="PF04410">
    <property type="entry name" value="Gar1"/>
    <property type="match status" value="1"/>
</dbReference>
<evidence type="ECO:0000256" key="1">
    <source>
        <dbReference type="ARBA" id="ARBA00004123"/>
    </source>
</evidence>
<feature type="compositionally biased region" description="Acidic residues" evidence="9">
    <location>
        <begin position="95"/>
        <end position="108"/>
    </location>
</feature>
<feature type="compositionally biased region" description="Acidic residues" evidence="9">
    <location>
        <begin position="1018"/>
        <end position="1069"/>
    </location>
</feature>
<evidence type="ECO:0000256" key="2">
    <source>
        <dbReference type="ARBA" id="ARBA00009801"/>
    </source>
</evidence>
<evidence type="ECO:0000256" key="5">
    <source>
        <dbReference type="ARBA" id="ARBA00022552"/>
    </source>
</evidence>
<feature type="compositionally biased region" description="Basic residues" evidence="9">
    <location>
        <begin position="796"/>
        <end position="805"/>
    </location>
</feature>
<dbReference type="AlphaFoldDB" id="A0A4S4MQK9"/>
<evidence type="ECO:0000256" key="7">
    <source>
        <dbReference type="ARBA" id="ARBA00022884"/>
    </source>
</evidence>
<evidence type="ECO:0000313" key="12">
    <source>
        <dbReference type="Proteomes" id="UP000308730"/>
    </source>
</evidence>
<evidence type="ECO:0000259" key="10">
    <source>
        <dbReference type="SMART" id="SM01300"/>
    </source>
</evidence>
<dbReference type="GO" id="GO:0005634">
    <property type="term" value="C:nucleus"/>
    <property type="evidence" value="ECO:0007669"/>
    <property type="project" value="UniProtKB-SubCell"/>
</dbReference>
<feature type="domain" description="PEHE" evidence="10">
    <location>
        <begin position="560"/>
        <end position="701"/>
    </location>
</feature>
<dbReference type="Proteomes" id="UP000308730">
    <property type="component" value="Unassembled WGS sequence"/>
</dbReference>
<feature type="region of interest" description="Disordered" evidence="9">
    <location>
        <begin position="249"/>
        <end position="302"/>
    </location>
</feature>
<feature type="compositionally biased region" description="Basic and acidic residues" evidence="9">
    <location>
        <begin position="711"/>
        <end position="723"/>
    </location>
</feature>
<feature type="region of interest" description="Disordered" evidence="9">
    <location>
        <begin position="388"/>
        <end position="409"/>
    </location>
</feature>
<dbReference type="InterPro" id="IPR007504">
    <property type="entry name" value="H/ACA_rnp_Gar1/Naf1"/>
</dbReference>
<gene>
    <name evidence="11" type="ORF">EUX98_g6521</name>
</gene>
<dbReference type="GO" id="GO:0001522">
    <property type="term" value="P:pseudouridine synthesis"/>
    <property type="evidence" value="ECO:0007669"/>
    <property type="project" value="InterPro"/>
</dbReference>
<feature type="region of interest" description="Disordered" evidence="9">
    <location>
        <begin position="326"/>
        <end position="374"/>
    </location>
</feature>
<comment type="subcellular location">
    <subcellularLocation>
        <location evidence="1">Nucleus</location>
    </subcellularLocation>
</comment>
<feature type="compositionally biased region" description="Acidic residues" evidence="9">
    <location>
        <begin position="258"/>
        <end position="271"/>
    </location>
</feature>
<dbReference type="GO" id="GO:0006364">
    <property type="term" value="P:rRNA processing"/>
    <property type="evidence" value="ECO:0007669"/>
    <property type="project" value="UniProtKB-KW"/>
</dbReference>
<dbReference type="GO" id="GO:0000123">
    <property type="term" value="C:histone acetyltransferase complex"/>
    <property type="evidence" value="ECO:0007669"/>
    <property type="project" value="UniProtKB-ARBA"/>
</dbReference>
<sequence length="1069" mass="118056">MDEIHGFSNATSIPQDLKLIQDLVGELSLPVAIPPLANVQDDIDSSDNDSEKEVENDILTMMDDDERIASAPDTDSSSSDDSDSDDHSPSKPDAQADDDGDLDLDEDSGAAPTPASPLRTKNEVPEPDITITIPSIEEVGLDEELEKVGEIMGVIGKSVVLVKGLGAGIGGKASERALDTDTLLVFGDRKVLGHVYETFGPTHQPMYQVKFNSQYPLDEEKFVIAREVFHVPARSNFVFVRQLKALKGSDASNAHDEEPGDDELEFSDDEEERAHKRGERSKREESRLGVPSATHFSTPVPSHIRDQDVAAEEMYGHAYDNHAYNDMDFGAGPSRPPPVPYDDPYSDLSTSQPIKTEPSTDGYDPRQQRPMSPTSAAIARATGQYNDGSTYSAYAQQPPPHQQTGQAQGWGYVSQQQSYEFDFAYGYPHGYVQPHINPRFANQFGLNLNTNMAYEQQPQQQYGYGMPAQTSPEGGGAQGGWNPGQDWNNQGGNRGFTVENEPLIPASTKFLLTTNSAYASSSRGEEGETGEDTVELNESAYGRYFDLPEVQKAYKEQQDIQTPEFTRLPDDAIVGGRFRPRSEEEFADTSDAAYEKRHRKYETFEKRQRLREKEKLKHEHYKLKERIDQLRGMDYSAFLALPSSALADASATELEADPDVTTGIADLPGAHVNGAAAYNEGERRRKEMLEVALGLEERYKVLLPPDRKWFEKKEKEKAAKRESMGLVAAEEDDDDDEVEEIPPPAVKKEVKSPMKKEATHVQRLPPLPPPPAEPSYNHDSDGESEVDVEERDRIRSKQLKLRIKFPARLTATPTDTAKPTPSPSKKSSPVLKLHPPVPASPSILESISPAQMKGISARSGVIIRSKDGKFLPKNKRFIQDKNHTESISAPPALAPPHQPRKRQRTASSITLSSPVASTNKPLPGPTPNRNNCVLLVSAMRSSLLPNSRKTQRHVLAFGTRVPPEIEEVRDFEIPQWLHTPEMKYEDDPDVLEHGSAYGYSVGQSASMNGLGSVSVGGPDEDEGEEEDVDEDMNEVKEEDVDELMDGDSGAEESVEDDIPPIATLDDDDD</sequence>
<feature type="compositionally biased region" description="Polar residues" evidence="9">
    <location>
        <begin position="905"/>
        <end position="920"/>
    </location>
</feature>